<accession>U4LW40</accession>
<dbReference type="AlphaFoldDB" id="U4LW40"/>
<reference evidence="1 2" key="1">
    <citation type="journal article" date="2013" name="PLoS Genet.">
        <title>The genome and development-dependent transcriptomes of Pyronema confluens: a window into fungal evolution.</title>
        <authorList>
            <person name="Traeger S."/>
            <person name="Altegoer F."/>
            <person name="Freitag M."/>
            <person name="Gabaldon T."/>
            <person name="Kempken F."/>
            <person name="Kumar A."/>
            <person name="Marcet-Houben M."/>
            <person name="Poggeler S."/>
            <person name="Stajich J.E."/>
            <person name="Nowrousian M."/>
        </authorList>
    </citation>
    <scope>NUCLEOTIDE SEQUENCE [LARGE SCALE GENOMIC DNA]</scope>
    <source>
        <strain evidence="2">CBS 100304</strain>
        <tissue evidence="1">Vegetative mycelium</tissue>
    </source>
</reference>
<organism evidence="1 2">
    <name type="scientific">Pyronema omphalodes (strain CBS 100304)</name>
    <name type="common">Pyronema confluens</name>
    <dbReference type="NCBI Taxonomy" id="1076935"/>
    <lineage>
        <taxon>Eukaryota</taxon>
        <taxon>Fungi</taxon>
        <taxon>Dikarya</taxon>
        <taxon>Ascomycota</taxon>
        <taxon>Pezizomycotina</taxon>
        <taxon>Pezizomycetes</taxon>
        <taxon>Pezizales</taxon>
        <taxon>Pyronemataceae</taxon>
        <taxon>Pyronema</taxon>
    </lineage>
</organism>
<dbReference type="Proteomes" id="UP000018144">
    <property type="component" value="Unassembled WGS sequence"/>
</dbReference>
<gene>
    <name evidence="1" type="ORF">PCON_14171</name>
</gene>
<keyword evidence="2" id="KW-1185">Reference proteome</keyword>
<name>U4LW40_PYROM</name>
<evidence type="ECO:0000313" key="2">
    <source>
        <dbReference type="Proteomes" id="UP000018144"/>
    </source>
</evidence>
<sequence>MALIRDGAHGESIAGICGDARKKIWSIVVSTKDPFWNKKGGWKLSILTWRVFFMIWVDVC</sequence>
<proteinExistence type="predicted"/>
<evidence type="ECO:0000313" key="1">
    <source>
        <dbReference type="EMBL" id="CCX33131.1"/>
    </source>
</evidence>
<dbReference type="OrthoDB" id="2270193at2759"/>
<protein>
    <submittedName>
        <fullName evidence="1">Uncharacterized protein</fullName>
    </submittedName>
</protein>
<dbReference type="EMBL" id="HF936029">
    <property type="protein sequence ID" value="CCX33131.1"/>
    <property type="molecule type" value="Genomic_DNA"/>
</dbReference>